<evidence type="ECO:0000313" key="2">
    <source>
        <dbReference type="EMBL" id="GIF95319.1"/>
    </source>
</evidence>
<dbReference type="Pfam" id="PF08823">
    <property type="entry name" value="PG_binding_2"/>
    <property type="match status" value="1"/>
</dbReference>
<proteinExistence type="predicted"/>
<reference evidence="2 3" key="1">
    <citation type="submission" date="2021-01" db="EMBL/GenBank/DDBJ databases">
        <title>Whole genome shotgun sequence of Catellatospora citrea NBRC 14495.</title>
        <authorList>
            <person name="Komaki H."/>
            <person name="Tamura T."/>
        </authorList>
    </citation>
    <scope>NUCLEOTIDE SEQUENCE [LARGE SCALE GENOMIC DNA]</scope>
    <source>
        <strain evidence="2 3">NBRC 14495</strain>
    </source>
</reference>
<dbReference type="InterPro" id="IPR029055">
    <property type="entry name" value="Ntn_hydrolases_N"/>
</dbReference>
<evidence type="ECO:0000259" key="1">
    <source>
        <dbReference type="Pfam" id="PF08823"/>
    </source>
</evidence>
<dbReference type="InterPro" id="IPR014927">
    <property type="entry name" value="PG-bd_2"/>
</dbReference>
<dbReference type="Proteomes" id="UP000659904">
    <property type="component" value="Unassembled WGS sequence"/>
</dbReference>
<dbReference type="RefSeq" id="WP_120316159.1">
    <property type="nucleotide sequence ID" value="NZ_BONH01000001.1"/>
</dbReference>
<dbReference type="EMBL" id="BONH01000001">
    <property type="protein sequence ID" value="GIF95319.1"/>
    <property type="molecule type" value="Genomic_DNA"/>
</dbReference>
<sequence>MTFSIVARSADGVAHGVAVASKFLAVGAAVPAAEAAVGALATQSYANLAYRPQGLALLRTGTAAGDVVAGLTAADPGRESRQLGVVGRTGDGATFTGADCHGWAGGRTGDGYAIQGNILAGPEVVAAMETAWLSSAPSAALARRLLAALRAGDGAGGDKRGRQSAALLVVAPGQGYGGTSDVVVDLRVDDHPDPCAELARLLDIHTLLFDKPDPATLLPLRDAVADEVRALLAARGHAQSDLDAALSDWAGIENLEERMVPGHIDPLVLTHLRT</sequence>
<dbReference type="SUPFAM" id="SSF56235">
    <property type="entry name" value="N-terminal nucleophile aminohydrolases (Ntn hydrolases)"/>
    <property type="match status" value="1"/>
</dbReference>
<feature type="domain" description="Putative peptidoglycan binding" evidence="1">
    <location>
        <begin position="209"/>
        <end position="271"/>
    </location>
</feature>
<dbReference type="Gene3D" id="3.60.20.10">
    <property type="entry name" value="Glutamine Phosphoribosylpyrophosphate, subunit 1, domain 1"/>
    <property type="match status" value="1"/>
</dbReference>
<dbReference type="PANTHER" id="PTHR39328:SF1">
    <property type="entry name" value="BLL2871 PROTEIN"/>
    <property type="match status" value="1"/>
</dbReference>
<dbReference type="Pfam" id="PF06267">
    <property type="entry name" value="DUF1028"/>
    <property type="match status" value="1"/>
</dbReference>
<comment type="caution">
    <text evidence="2">The sequence shown here is derived from an EMBL/GenBank/DDBJ whole genome shotgun (WGS) entry which is preliminary data.</text>
</comment>
<keyword evidence="3" id="KW-1185">Reference proteome</keyword>
<dbReference type="PANTHER" id="PTHR39328">
    <property type="entry name" value="BLL2871 PROTEIN"/>
    <property type="match status" value="1"/>
</dbReference>
<name>A0A8J3KHQ4_9ACTN</name>
<organism evidence="2 3">
    <name type="scientific">Catellatospora citrea</name>
    <dbReference type="NCBI Taxonomy" id="53366"/>
    <lineage>
        <taxon>Bacteria</taxon>
        <taxon>Bacillati</taxon>
        <taxon>Actinomycetota</taxon>
        <taxon>Actinomycetes</taxon>
        <taxon>Micromonosporales</taxon>
        <taxon>Micromonosporaceae</taxon>
        <taxon>Catellatospora</taxon>
    </lineage>
</organism>
<gene>
    <name evidence="2" type="ORF">Cci01nite_04130</name>
</gene>
<accession>A0A8J3KHQ4</accession>
<dbReference type="AlphaFoldDB" id="A0A8J3KHQ4"/>
<protein>
    <recommendedName>
        <fullName evidence="1">Putative peptidoglycan binding domain-containing protein</fullName>
    </recommendedName>
</protein>
<dbReference type="InterPro" id="IPR010430">
    <property type="entry name" value="DUF1028"/>
</dbReference>
<evidence type="ECO:0000313" key="3">
    <source>
        <dbReference type="Proteomes" id="UP000659904"/>
    </source>
</evidence>